<dbReference type="InterPro" id="IPR004298">
    <property type="entry name" value="Nicotian_synth"/>
</dbReference>
<dbReference type="Pfam" id="PF03059">
    <property type="entry name" value="NAS"/>
    <property type="match status" value="1"/>
</dbReference>
<dbReference type="OMA" id="NIDMSPT"/>
<keyword evidence="3" id="KW-0949">S-adenosyl-L-methionine</keyword>
<evidence type="ECO:0000256" key="2">
    <source>
        <dbReference type="ARBA" id="ARBA00022679"/>
    </source>
</evidence>
<evidence type="ECO:0000313" key="5">
    <source>
        <dbReference type="Proteomes" id="UP000014254"/>
    </source>
</evidence>
<dbReference type="InterPro" id="IPR029063">
    <property type="entry name" value="SAM-dependent_MTases_sf"/>
</dbReference>
<comment type="similarity">
    <text evidence="1">Belongs to the nicotianamine synthase (NAS)-like family.</text>
</comment>
<dbReference type="Proteomes" id="UP000014254">
    <property type="component" value="Unassembled WGS sequence"/>
</dbReference>
<protein>
    <recommendedName>
        <fullName evidence="6">Nicotianamine synthase</fullName>
    </recommendedName>
</protein>
<name>S2K242_MUCC1</name>
<evidence type="ECO:0000256" key="1">
    <source>
        <dbReference type="ARBA" id="ARBA00007009"/>
    </source>
</evidence>
<dbReference type="STRING" id="1220926.S2K242"/>
<dbReference type="InParanoid" id="S2K242"/>
<dbReference type="GO" id="GO:0030410">
    <property type="term" value="F:nicotianamine synthase activity"/>
    <property type="evidence" value="ECO:0007669"/>
    <property type="project" value="InterPro"/>
</dbReference>
<dbReference type="OrthoDB" id="1858069at2759"/>
<dbReference type="VEuPathDB" id="FungiDB:HMPREF1544_03993"/>
<keyword evidence="2" id="KW-0808">Transferase</keyword>
<accession>S2K242</accession>
<dbReference type="PANTHER" id="PTHR32266:SF12">
    <property type="entry name" value="NICOTIANAMINE SYNTHASE 3"/>
    <property type="match status" value="1"/>
</dbReference>
<dbReference type="PANTHER" id="PTHR32266">
    <property type="entry name" value="NICOTIANAMINE SYNTHASE 3"/>
    <property type="match status" value="1"/>
</dbReference>
<dbReference type="GO" id="GO:0030418">
    <property type="term" value="P:nicotianamine biosynthetic process"/>
    <property type="evidence" value="ECO:0007669"/>
    <property type="project" value="InterPro"/>
</dbReference>
<evidence type="ECO:0000313" key="4">
    <source>
        <dbReference type="EMBL" id="EPB89253.1"/>
    </source>
</evidence>
<dbReference type="eggNOG" id="ENOG502QTU6">
    <property type="taxonomic scope" value="Eukaryota"/>
</dbReference>
<sequence length="304" mass="33468">MGHHMLCTLAATENAPFCHHHHATQKSTSSNLVSSLIDEICHIHHQLSHVDCLIPGDHVNALFTKLVTICTFQYDSTTVNAVLNDAHIVGLIPSLRVMASQGEYLLELTWASELSKELHPALSKFVYHQNYVDLVKLELHALQGVSAALNTIVFIGSGPLPLSPIMMYQELSKATNSSVMMHNIDRDEASITVSNKLLAKLGIGHGFKQHVMDAADYSDFADADLVVLGALVGQDAQEKMDFLGRIGNSMKQNSYLMVRSAHSLRKLLYPSIEPHQVNACGFETVVVLHPYNDVVNSVLIAKKR</sequence>
<organism evidence="4 5">
    <name type="scientific">Mucor circinelloides f. circinelloides (strain 1006PhL)</name>
    <name type="common">Mucormycosis agent</name>
    <name type="synonym">Calyptromyces circinelloides</name>
    <dbReference type="NCBI Taxonomy" id="1220926"/>
    <lineage>
        <taxon>Eukaryota</taxon>
        <taxon>Fungi</taxon>
        <taxon>Fungi incertae sedis</taxon>
        <taxon>Mucoromycota</taxon>
        <taxon>Mucoromycotina</taxon>
        <taxon>Mucoromycetes</taxon>
        <taxon>Mucorales</taxon>
        <taxon>Mucorineae</taxon>
        <taxon>Mucoraceae</taxon>
        <taxon>Mucor</taxon>
    </lineage>
</organism>
<evidence type="ECO:0008006" key="6">
    <source>
        <dbReference type="Google" id="ProtNLM"/>
    </source>
</evidence>
<reference evidence="5" key="1">
    <citation type="submission" date="2013-05" db="EMBL/GenBank/DDBJ databases">
        <title>The Genome sequence of Mucor circinelloides f. circinelloides 1006PhL.</title>
        <authorList>
            <consortium name="The Broad Institute Genomics Platform"/>
            <person name="Cuomo C."/>
            <person name="Earl A."/>
            <person name="Findley K."/>
            <person name="Lee S.C."/>
            <person name="Walker B."/>
            <person name="Young S."/>
            <person name="Zeng Q."/>
            <person name="Gargeya S."/>
            <person name="Fitzgerald M."/>
            <person name="Haas B."/>
            <person name="Abouelleil A."/>
            <person name="Allen A.W."/>
            <person name="Alvarado L."/>
            <person name="Arachchi H.M."/>
            <person name="Berlin A.M."/>
            <person name="Chapman S.B."/>
            <person name="Gainer-Dewar J."/>
            <person name="Goldberg J."/>
            <person name="Griggs A."/>
            <person name="Gujja S."/>
            <person name="Hansen M."/>
            <person name="Howarth C."/>
            <person name="Imamovic A."/>
            <person name="Ireland A."/>
            <person name="Larimer J."/>
            <person name="McCowan C."/>
            <person name="Murphy C."/>
            <person name="Pearson M."/>
            <person name="Poon T.W."/>
            <person name="Priest M."/>
            <person name="Roberts A."/>
            <person name="Saif S."/>
            <person name="Shea T."/>
            <person name="Sisk P."/>
            <person name="Sykes S."/>
            <person name="Wortman J."/>
            <person name="Nusbaum C."/>
            <person name="Birren B."/>
        </authorList>
    </citation>
    <scope>NUCLEOTIDE SEQUENCE [LARGE SCALE GENOMIC DNA]</scope>
    <source>
        <strain evidence="5">1006PhL</strain>
    </source>
</reference>
<dbReference type="EMBL" id="KE123938">
    <property type="protein sequence ID" value="EPB89253.1"/>
    <property type="molecule type" value="Genomic_DNA"/>
</dbReference>
<evidence type="ECO:0000256" key="3">
    <source>
        <dbReference type="ARBA" id="ARBA00022691"/>
    </source>
</evidence>
<keyword evidence="5" id="KW-1185">Reference proteome</keyword>
<proteinExistence type="inferred from homology"/>
<dbReference type="Gene3D" id="3.40.50.150">
    <property type="entry name" value="Vaccinia Virus protein VP39"/>
    <property type="match status" value="1"/>
</dbReference>
<gene>
    <name evidence="4" type="ORF">HMPREF1544_03993</name>
</gene>
<dbReference type="PROSITE" id="PS51142">
    <property type="entry name" value="NAS"/>
    <property type="match status" value="1"/>
</dbReference>
<dbReference type="AlphaFoldDB" id="S2K242"/>